<name>A0A7G9YY83_9EURY</name>
<dbReference type="PANTHER" id="PTHR11365:SF23">
    <property type="entry name" value="HYPOTHETICAL 5-OXOPROLINASE (EUROFUNG)-RELATED"/>
    <property type="match status" value="1"/>
</dbReference>
<dbReference type="InterPro" id="IPR008040">
    <property type="entry name" value="Hydant_A_N"/>
</dbReference>
<proteinExistence type="predicted"/>
<dbReference type="InterPro" id="IPR049517">
    <property type="entry name" value="ACX-like_C"/>
</dbReference>
<evidence type="ECO:0000313" key="4">
    <source>
        <dbReference type="EMBL" id="QNO52967.1"/>
    </source>
</evidence>
<feature type="domain" description="Hydantoinase/oxoprolinase N-terminal" evidence="2">
    <location>
        <begin position="3"/>
        <end position="167"/>
    </location>
</feature>
<evidence type="ECO:0000259" key="2">
    <source>
        <dbReference type="Pfam" id="PF05378"/>
    </source>
</evidence>
<evidence type="ECO:0000259" key="1">
    <source>
        <dbReference type="Pfam" id="PF01968"/>
    </source>
</evidence>
<dbReference type="GO" id="GO:0005829">
    <property type="term" value="C:cytosol"/>
    <property type="evidence" value="ECO:0007669"/>
    <property type="project" value="TreeGrafter"/>
</dbReference>
<dbReference type="InterPro" id="IPR002821">
    <property type="entry name" value="Hydantoinase_A"/>
</dbReference>
<dbReference type="Pfam" id="PF01968">
    <property type="entry name" value="Hydantoinase_A"/>
    <property type="match status" value="1"/>
</dbReference>
<dbReference type="InterPro" id="IPR045079">
    <property type="entry name" value="Oxoprolinase-like"/>
</dbReference>
<feature type="domain" description="Acetophenone carboxylase-like C-terminal" evidence="3">
    <location>
        <begin position="490"/>
        <end position="647"/>
    </location>
</feature>
<reference evidence="4" key="1">
    <citation type="submission" date="2020-06" db="EMBL/GenBank/DDBJ databases">
        <title>Unique genomic features of the anaerobic methanotrophic archaea.</title>
        <authorList>
            <person name="Chadwick G.L."/>
            <person name="Skennerton C.T."/>
            <person name="Laso-Perez R."/>
            <person name="Leu A.O."/>
            <person name="Speth D.R."/>
            <person name="Yu H."/>
            <person name="Morgan-Lang C."/>
            <person name="Hatzenpichler R."/>
            <person name="Goudeau D."/>
            <person name="Malmstrom R."/>
            <person name="Brazelton W.J."/>
            <person name="Woyke T."/>
            <person name="Hallam S.J."/>
            <person name="Tyson G.W."/>
            <person name="Wegener G."/>
            <person name="Boetius A."/>
            <person name="Orphan V."/>
        </authorList>
    </citation>
    <scope>NUCLEOTIDE SEQUENCE</scope>
</reference>
<sequence length="654" mass="71432">MHVSTDIGGTFTDFVIFDGEKIKIFKVPSTPQKPELAIEKALERVPTAAFFSHGTTLATNAVLERKGARIGLITTKGFEDILKIGRQKRSHLYKLDSTSPKPLAANYFEIPERVSSKGEIIESPTKEKILAVVARIKALGINSVAICFLFSFLNPQNELVVRDMLLKNGISVSCSSEVLPEFREYERMSTTVLDAYLKRIVEGYITNMGAILSKKGVEQFYVMQSSGGVVKAGVMKKKPVNMLLSGPAGGVAASKFMAELIGIDNLITFDMGGTSADVSTIVNGNLSWTSEGSIDGLPIKMPVVDIVTVGAGGGSVAWSDEGGALRVGPESAGASPGPICYGLGGKDVTVTDCDLLCGFINPNYFLGGEMELEVEKAKRGVEEFANEIGMSYEETILGVWKIVNSNMDKAIRVVSVEKGLDPRDFFLIAFGGAGPVHAAALARELSIPRVIVPYAPGVFSAYGIMVSDVQLDYSRTKILVTRGKEMEGFVKETIEDFAAQAERELVEQDIDFERAVLFPSLDMRYVGQSYEINVGFKELEDARNSFHESHSRLYGYSMPSENVEIVNVRLRVIASRVKPEPPKVGVEAKVKPVEYREVLFEEGRENTPVFRREDLPAYFEHDGAAIIEAKDSTTVVLPGMRFSVDEYGGIVIFK</sequence>
<organism evidence="4">
    <name type="scientific">Candidatus Methanophagaceae archaeon ANME-1 ERB6</name>
    <dbReference type="NCBI Taxonomy" id="2759912"/>
    <lineage>
        <taxon>Archaea</taxon>
        <taxon>Methanobacteriati</taxon>
        <taxon>Methanobacteriota</taxon>
        <taxon>Stenosarchaea group</taxon>
        <taxon>Methanomicrobia</taxon>
        <taxon>Candidatus Methanophagales</taxon>
        <taxon>Candidatus Methanophagaceae</taxon>
    </lineage>
</organism>
<dbReference type="PANTHER" id="PTHR11365">
    <property type="entry name" value="5-OXOPROLINASE RELATED"/>
    <property type="match status" value="1"/>
</dbReference>
<gene>
    <name evidence="4" type="ORF">IEHOEKMD_00040</name>
</gene>
<dbReference type="Pfam" id="PF05378">
    <property type="entry name" value="Hydant_A_N"/>
    <property type="match status" value="1"/>
</dbReference>
<dbReference type="EMBL" id="MT631526">
    <property type="protein sequence ID" value="QNO52967.1"/>
    <property type="molecule type" value="Genomic_DNA"/>
</dbReference>
<dbReference type="GO" id="GO:0017168">
    <property type="term" value="F:5-oxoprolinase (ATP-hydrolyzing) activity"/>
    <property type="evidence" value="ECO:0007669"/>
    <property type="project" value="TreeGrafter"/>
</dbReference>
<dbReference type="GO" id="GO:0006749">
    <property type="term" value="P:glutathione metabolic process"/>
    <property type="evidence" value="ECO:0007669"/>
    <property type="project" value="TreeGrafter"/>
</dbReference>
<dbReference type="Pfam" id="PF19278">
    <property type="entry name" value="Hydant_A_C"/>
    <property type="match status" value="1"/>
</dbReference>
<accession>A0A7G9YY83</accession>
<protein>
    <submittedName>
        <fullName evidence="4">Uncharacterized protein</fullName>
    </submittedName>
</protein>
<evidence type="ECO:0000259" key="3">
    <source>
        <dbReference type="Pfam" id="PF19278"/>
    </source>
</evidence>
<dbReference type="AlphaFoldDB" id="A0A7G9YY83"/>
<feature type="domain" description="Hydantoinase A/oxoprolinase" evidence="1">
    <location>
        <begin position="187"/>
        <end position="471"/>
    </location>
</feature>